<dbReference type="EMBL" id="JAZDWZ010000005">
    <property type="protein sequence ID" value="MEE3928295.1"/>
    <property type="molecule type" value="Genomic_DNA"/>
</dbReference>
<evidence type="ECO:0000313" key="2">
    <source>
        <dbReference type="Proteomes" id="UP001344817"/>
    </source>
</evidence>
<evidence type="ECO:0000313" key="1">
    <source>
        <dbReference type="EMBL" id="MEE3928295.1"/>
    </source>
</evidence>
<gene>
    <name evidence="1" type="ORF">V2E24_01765</name>
</gene>
<organism evidence="1 2">
    <name type="scientific">Mycoplasmopsis ciconiae</name>
    <dbReference type="NCBI Taxonomy" id="561067"/>
    <lineage>
        <taxon>Bacteria</taxon>
        <taxon>Bacillati</taxon>
        <taxon>Mycoplasmatota</taxon>
        <taxon>Mycoplasmoidales</taxon>
        <taxon>Metamycoplasmataceae</taxon>
        <taxon>Mycoplasmopsis</taxon>
    </lineage>
</organism>
<dbReference type="RefSeq" id="WP_330500709.1">
    <property type="nucleotide sequence ID" value="NZ_JAZDWZ010000005.1"/>
</dbReference>
<dbReference type="Proteomes" id="UP001344817">
    <property type="component" value="Unassembled WGS sequence"/>
</dbReference>
<reference evidence="1" key="1">
    <citation type="submission" date="2024-01" db="EMBL/GenBank/DDBJ databases">
        <title>Genome sequence of Mycoplasma ciconiae type strain DSM 25251.</title>
        <authorList>
            <person name="Spergser J."/>
        </authorList>
    </citation>
    <scope>NUCLEOTIDE SEQUENCE [LARGE SCALE GENOMIC DNA]</scope>
    <source>
        <strain evidence="1">DSM 25251</strain>
    </source>
</reference>
<accession>A0ABU7MLI4</accession>
<name>A0ABU7MLI4_9BACT</name>
<protein>
    <submittedName>
        <fullName evidence="1">Uncharacterized protein</fullName>
    </submittedName>
</protein>
<keyword evidence="2" id="KW-1185">Reference proteome</keyword>
<proteinExistence type="predicted"/>
<sequence length="519" mass="61719">MDIRNIEKKWLEFYEHDSNFKERLINTFKHWNINQSTFMQFPSVTNEGIVFGDFIGYAQANEYVISLICAKLSTLLKDNNNLLICFDQLIESNIKSKVIKIFKQQGHNVYGFAPEQKISEAIIREAFKIDILDGGLYFKYDKLTNKPIIKLYDKDGKMQNYQKVIKLVSDLYLFEYPLYYHANDDITQLSYNKIVDLYFNNKQNNTIFKINKHDKKINAKIIAHVDNQNSLLPFEKNITKNSFSLSYSKKLNFWVNKIKFLAAIKNKNNYDVIIFIDSKQNVDFFVKNTNKFKKIKSDLFAAIYLDYIYQNWKNENQTNKSVFVALNASNFIKNEINNLSLQLTYENQNINEEDIIFKYDNNIFTSGIKNNMSDDLLDFINYSTLLLQNYKNNNNLISLKIKEKEKRQKDFLSKNFNFKIPPQKLEGIFKMFSVNSYFSNENIITQVNIHKYKNNKYLFLLSLEINKQHWLHFYYSPKKHIISVDLNYNKDHNKKNINNFIEFIKLYFAISKVIKNLKK</sequence>
<comment type="caution">
    <text evidence="1">The sequence shown here is derived from an EMBL/GenBank/DDBJ whole genome shotgun (WGS) entry which is preliminary data.</text>
</comment>
<dbReference type="NCBIfam" id="NF045968">
    <property type="entry name" value="mutase_MAG5620"/>
    <property type="match status" value="1"/>
</dbReference>